<dbReference type="Pfam" id="PF10178">
    <property type="entry name" value="PAC3"/>
    <property type="match status" value="1"/>
</dbReference>
<dbReference type="InterPro" id="IPR018788">
    <property type="entry name" value="Proteasome_assmbl_chp_3"/>
</dbReference>
<dbReference type="OrthoDB" id="5839at2759"/>
<gene>
    <name evidence="1" type="ORF">BIW11_10758</name>
</gene>
<keyword evidence="2" id="KW-1185">Reference proteome</keyword>
<dbReference type="GO" id="GO:0043248">
    <property type="term" value="P:proteasome assembly"/>
    <property type="evidence" value="ECO:0007669"/>
    <property type="project" value="InterPro"/>
</dbReference>
<organism evidence="1 2">
    <name type="scientific">Tropilaelaps mercedesae</name>
    <dbReference type="NCBI Taxonomy" id="418985"/>
    <lineage>
        <taxon>Eukaryota</taxon>
        <taxon>Metazoa</taxon>
        <taxon>Ecdysozoa</taxon>
        <taxon>Arthropoda</taxon>
        <taxon>Chelicerata</taxon>
        <taxon>Arachnida</taxon>
        <taxon>Acari</taxon>
        <taxon>Parasitiformes</taxon>
        <taxon>Mesostigmata</taxon>
        <taxon>Gamasina</taxon>
        <taxon>Dermanyssoidea</taxon>
        <taxon>Laelapidae</taxon>
        <taxon>Tropilaelaps</taxon>
    </lineage>
</organism>
<reference evidence="1 2" key="1">
    <citation type="journal article" date="2017" name="Gigascience">
        <title>Draft genome of the honey bee ectoparasitic mite, Tropilaelaps mercedesae, is shaped by the parasitic life history.</title>
        <authorList>
            <person name="Dong X."/>
            <person name="Armstrong S.D."/>
            <person name="Xia D."/>
            <person name="Makepeace B.L."/>
            <person name="Darby A.C."/>
            <person name="Kadowaki T."/>
        </authorList>
    </citation>
    <scope>NUCLEOTIDE SEQUENCE [LARGE SCALE GENOMIC DNA]</scope>
    <source>
        <strain evidence="1">Wuxi-XJTLU</strain>
    </source>
</reference>
<keyword evidence="1" id="KW-0647">Proteasome</keyword>
<proteinExistence type="predicted"/>
<dbReference type="InterPro" id="IPR053720">
    <property type="entry name" value="Psm_Assembly_Chaperone"/>
</dbReference>
<name>A0A1V9XE50_9ACAR</name>
<protein>
    <submittedName>
        <fullName evidence="1">Proteasome assembly chaperone 3-like</fullName>
    </submittedName>
</protein>
<comment type="caution">
    <text evidence="1">The sequence shown here is derived from an EMBL/GenBank/DDBJ whole genome shotgun (WGS) entry which is preliminary data.</text>
</comment>
<dbReference type="AlphaFoldDB" id="A0A1V9XE50"/>
<evidence type="ECO:0000313" key="1">
    <source>
        <dbReference type="EMBL" id="OQR71817.1"/>
    </source>
</evidence>
<dbReference type="Gene3D" id="3.30.230.90">
    <property type="match status" value="1"/>
</dbReference>
<dbReference type="EMBL" id="MNPL01013430">
    <property type="protein sequence ID" value="OQR71817.1"/>
    <property type="molecule type" value="Genomic_DNA"/>
</dbReference>
<evidence type="ECO:0000313" key="2">
    <source>
        <dbReference type="Proteomes" id="UP000192247"/>
    </source>
</evidence>
<sequence>MSPGDVEDFTESRRGVSPMLTSHCQQLQVGEDNLSIAITPFSNRFLVIVSAYGKIGHLLDISRESIPFETPLVDNTGDNADSTVISIERLLGAENENVEVAGRYIAEKIMAKANGRVNSVLLGISLREYGKAVINECTEKVLSMV</sequence>
<dbReference type="GO" id="GO:0000502">
    <property type="term" value="C:proteasome complex"/>
    <property type="evidence" value="ECO:0007669"/>
    <property type="project" value="UniProtKB-KW"/>
</dbReference>
<accession>A0A1V9XE50</accession>
<dbReference type="InParanoid" id="A0A1V9XE50"/>
<dbReference type="Proteomes" id="UP000192247">
    <property type="component" value="Unassembled WGS sequence"/>
</dbReference>